<dbReference type="EMBL" id="AP011548">
    <property type="protein sequence ID" value="BAI41483.1"/>
    <property type="molecule type" value="Genomic_DNA"/>
</dbReference>
<dbReference type="AlphaFoldDB" id="A0A809MYS8"/>
<sequence>MKSGRFVGPDRAAVVGNIRRAVAAKAFNIKVEEHDPVFSKSEEQRIVTHYLQQRRDKLFKLKTLVCRLVVNAYALQVTKDVEVVGVDKIRGIKSGGVITSNHFSPFENMAVRKAVHLAGRHRMYIVSQDTNLAMKGLLGFVMKYDDTIPLSGRPSFLNGPFKQMLNAAFAGHHWVLIYPEQEMWFNYRKPRPPKRGAYFYAAEAGVPIISCFTEIRDLPVRENQQLREVRYILHVLDPIYPDPKLSARDNSFYMMQRDYVQKCQAYMAAYGKTLSYAFTQQDIAGWDPKQQATE</sequence>
<dbReference type="CDD" id="cd07989">
    <property type="entry name" value="LPLAT_AGPAT-like"/>
    <property type="match status" value="1"/>
</dbReference>
<name>A0A809MYS8_LACRG</name>
<dbReference type="KEGG" id="lrg:LRHM_0956"/>
<keyword evidence="1" id="KW-0012">Acyltransferase</keyword>
<dbReference type="InterPro" id="IPR002123">
    <property type="entry name" value="Plipid/glycerol_acylTrfase"/>
</dbReference>
<dbReference type="KEGG" id="lrh:LGG_01000"/>
<organism evidence="1 2">
    <name type="scientific">Lacticaseibacillus rhamnosus (strain ATCC 53103 / LMG 18243 / GG)</name>
    <name type="common">Lactobacillus rhamnosus</name>
    <dbReference type="NCBI Taxonomy" id="568703"/>
    <lineage>
        <taxon>Bacteria</taxon>
        <taxon>Bacillati</taxon>
        <taxon>Bacillota</taxon>
        <taxon>Bacilli</taxon>
        <taxon>Lactobacillales</taxon>
        <taxon>Lactobacillaceae</taxon>
        <taxon>Lacticaseibacillus</taxon>
    </lineage>
</organism>
<dbReference type="SUPFAM" id="SSF69593">
    <property type="entry name" value="Glycerol-3-phosphate (1)-acyltransferase"/>
    <property type="match status" value="1"/>
</dbReference>
<keyword evidence="1" id="KW-0808">Transferase</keyword>
<accession>A0A809MYS8</accession>
<dbReference type="Pfam" id="PF01553">
    <property type="entry name" value="Acyltransferase"/>
    <property type="match status" value="1"/>
</dbReference>
<dbReference type="Proteomes" id="UP000002067">
    <property type="component" value="Chromosome"/>
</dbReference>
<gene>
    <name evidence="1" type="ordered locus">LRHM_0956</name>
</gene>
<reference evidence="1 2" key="1">
    <citation type="journal article" date="2009" name="J. Bacteriol.">
        <title>Complete genome sequence of the probiotic Lactobacillus rhamnosus ATCC 53103.</title>
        <authorList>
            <person name="Morita H."/>
            <person name="Toh H."/>
            <person name="Oshima K."/>
            <person name="Murakami M."/>
            <person name="Taylor T.D."/>
            <person name="Igimi S."/>
            <person name="Hattori M."/>
        </authorList>
    </citation>
    <scope>NUCLEOTIDE SEQUENCE [LARGE SCALE GENOMIC DNA]</scope>
    <source>
        <strain evidence="2">ATCC 53103 / LMG 18243 / GG [Tokyo]</strain>
    </source>
</reference>
<proteinExistence type="predicted"/>
<dbReference type="GO" id="GO:0016746">
    <property type="term" value="F:acyltransferase activity"/>
    <property type="evidence" value="ECO:0007669"/>
    <property type="project" value="UniProtKB-KW"/>
</dbReference>
<evidence type="ECO:0000313" key="2">
    <source>
        <dbReference type="Proteomes" id="UP000002067"/>
    </source>
</evidence>
<evidence type="ECO:0000313" key="1">
    <source>
        <dbReference type="EMBL" id="BAI41483.1"/>
    </source>
</evidence>
<dbReference type="SMART" id="SM00563">
    <property type="entry name" value="PlsC"/>
    <property type="match status" value="1"/>
</dbReference>
<protein>
    <submittedName>
        <fullName evidence="1">1-acyl-sn-glycerol-3-phosphate acyltransferase</fullName>
    </submittedName>
</protein>
<dbReference type="RefSeq" id="WP_014569407.1">
    <property type="nucleotide sequence ID" value="NC_013198.1"/>
</dbReference>